<name>A0A8J2PCW3_9HEXA</name>
<dbReference type="AlphaFoldDB" id="A0A8J2PCW3"/>
<evidence type="ECO:0000256" key="1">
    <source>
        <dbReference type="SAM" id="MobiDB-lite"/>
    </source>
</evidence>
<dbReference type="EMBL" id="CAJVCH010378498">
    <property type="protein sequence ID" value="CAG7816793.1"/>
    <property type="molecule type" value="Genomic_DNA"/>
</dbReference>
<evidence type="ECO:0000313" key="2">
    <source>
        <dbReference type="EMBL" id="CAG7816793.1"/>
    </source>
</evidence>
<organism evidence="2 3">
    <name type="scientific">Allacma fusca</name>
    <dbReference type="NCBI Taxonomy" id="39272"/>
    <lineage>
        <taxon>Eukaryota</taxon>
        <taxon>Metazoa</taxon>
        <taxon>Ecdysozoa</taxon>
        <taxon>Arthropoda</taxon>
        <taxon>Hexapoda</taxon>
        <taxon>Collembola</taxon>
        <taxon>Symphypleona</taxon>
        <taxon>Sminthuridae</taxon>
        <taxon>Allacma</taxon>
    </lineage>
</organism>
<feature type="region of interest" description="Disordered" evidence="1">
    <location>
        <begin position="68"/>
        <end position="94"/>
    </location>
</feature>
<sequence>MPTVPAGWSICRGCEMVFIKDGQRFCGLCQYRTPAGTNYVRIHSLQIRRLMNLEEEMRIQLAPLAANAAPGNGAPQAEPAAVADDTRSSSKSKC</sequence>
<feature type="compositionally biased region" description="Low complexity" evidence="1">
    <location>
        <begin position="68"/>
        <end position="81"/>
    </location>
</feature>
<dbReference type="Proteomes" id="UP000708208">
    <property type="component" value="Unassembled WGS sequence"/>
</dbReference>
<comment type="caution">
    <text evidence="2">The sequence shown here is derived from an EMBL/GenBank/DDBJ whole genome shotgun (WGS) entry which is preliminary data.</text>
</comment>
<protein>
    <submittedName>
        <fullName evidence="2">Uncharacterized protein</fullName>
    </submittedName>
</protein>
<proteinExistence type="predicted"/>
<keyword evidence="3" id="KW-1185">Reference proteome</keyword>
<reference evidence="2" key="1">
    <citation type="submission" date="2021-06" db="EMBL/GenBank/DDBJ databases">
        <authorList>
            <person name="Hodson N. C."/>
            <person name="Mongue J. A."/>
            <person name="Jaron S. K."/>
        </authorList>
    </citation>
    <scope>NUCLEOTIDE SEQUENCE</scope>
</reference>
<evidence type="ECO:0000313" key="3">
    <source>
        <dbReference type="Proteomes" id="UP000708208"/>
    </source>
</evidence>
<accession>A0A8J2PCW3</accession>
<gene>
    <name evidence="2" type="ORF">AFUS01_LOCUS27392</name>
</gene>